<feature type="compositionally biased region" description="Basic and acidic residues" evidence="1">
    <location>
        <begin position="284"/>
        <end position="306"/>
    </location>
</feature>
<dbReference type="Proteomes" id="UP001150538">
    <property type="component" value="Unassembled WGS sequence"/>
</dbReference>
<feature type="compositionally biased region" description="Low complexity" evidence="1">
    <location>
        <begin position="728"/>
        <end position="749"/>
    </location>
</feature>
<dbReference type="EMBL" id="JANBPU010000058">
    <property type="protein sequence ID" value="KAJ1917925.1"/>
    <property type="molecule type" value="Genomic_DNA"/>
</dbReference>
<evidence type="ECO:0000313" key="2">
    <source>
        <dbReference type="EMBL" id="KAJ1917925.1"/>
    </source>
</evidence>
<feature type="region of interest" description="Disordered" evidence="1">
    <location>
        <begin position="645"/>
        <end position="675"/>
    </location>
</feature>
<keyword evidence="3" id="KW-1185">Reference proteome</keyword>
<feature type="region of interest" description="Disordered" evidence="1">
    <location>
        <begin position="450"/>
        <end position="482"/>
    </location>
</feature>
<evidence type="ECO:0000256" key="1">
    <source>
        <dbReference type="SAM" id="MobiDB-lite"/>
    </source>
</evidence>
<proteinExistence type="predicted"/>
<reference evidence="2" key="1">
    <citation type="submission" date="2022-07" db="EMBL/GenBank/DDBJ databases">
        <title>Phylogenomic reconstructions and comparative analyses of Kickxellomycotina fungi.</title>
        <authorList>
            <person name="Reynolds N.K."/>
            <person name="Stajich J.E."/>
            <person name="Barry K."/>
            <person name="Grigoriev I.V."/>
            <person name="Crous P."/>
            <person name="Smith M.E."/>
        </authorList>
    </citation>
    <scope>NUCLEOTIDE SEQUENCE</scope>
    <source>
        <strain evidence="2">NBRC 100468</strain>
    </source>
</reference>
<evidence type="ECO:0000313" key="3">
    <source>
        <dbReference type="Proteomes" id="UP001150538"/>
    </source>
</evidence>
<protein>
    <submittedName>
        <fullName evidence="2">Uncharacterized protein</fullName>
    </submittedName>
</protein>
<comment type="caution">
    <text evidence="2">The sequence shown here is derived from an EMBL/GenBank/DDBJ whole genome shotgun (WGS) entry which is preliminary data.</text>
</comment>
<feature type="region of interest" description="Disordered" evidence="1">
    <location>
        <begin position="790"/>
        <end position="818"/>
    </location>
</feature>
<feature type="region of interest" description="Disordered" evidence="1">
    <location>
        <begin position="721"/>
        <end position="749"/>
    </location>
</feature>
<name>A0A9W8A2R4_9FUNG</name>
<dbReference type="AlphaFoldDB" id="A0A9W8A2R4"/>
<feature type="compositionally biased region" description="Basic and acidic residues" evidence="1">
    <location>
        <begin position="341"/>
        <end position="350"/>
    </location>
</feature>
<feature type="compositionally biased region" description="Low complexity" evidence="1">
    <location>
        <begin position="795"/>
        <end position="818"/>
    </location>
</feature>
<sequence>MGPAPSSSSQQQQYYAQLPHEHMFGSSNVSTSNSGGNSNLNAMSFGYSDPAMLASAFPQFPAMTPTGSAVTTTGMTGGGIMDPTTAGAYGYHHQTPQYYQQPMGMMATPSSSSKAIGSRQLGHKNSSNSLTTAKTPSTASSKRTKSSSLLPHSSLYTPKATPKRTTLTAHQQLITLQYFYDVFPDDTYTDEDVFRLSHACNLDFELTKRRLANLNGKQRELRRKLFNSDNTFLDKDVIDWGIVVDILVQSEAISIELGNRIHPTGMSTAQRIVSALALDGNDGDDGKDSGDKDSRSTKRLRIDSDGKSAFSSSSSSSSTDGQDSSSMSLVGYGNAGLLTSPHDDPKTMKRLGKDDNVLAEIHHRELLGVGYTIPSYYVMGQSKKVKEWLDSKRHVVQQWLIEKLGADNAPVLTMQSERPEHHPTTANELLKSELGSAYLDFKAAQRAGMEGGGSGTAAVGTPGTGSSRVAGTNGRIMDSSDGNTVDSNLNSYDSYQNQNPNAITVHAGSSIFVSPNEDFREELQTVLSDLQVVLSHCTLIPLPEDIGTKPQSLESMFNMMYLWLQPKLLDQRSIRSEITMKDPVIRDNSTTLVDQIYQTVVELRQARKLPVGMILSVGAMTLADGQFALLLTLNKTVHHPLYILPGVSPKSAQPKPPHSSAKRKRGRSGGSADANEDDVLSQALSARLDSWLDDWLLVQDRAHFRLKSDMVFIRRGSYMSACNPRPQNGSDDNSDSSNINDDSNSPTSSIRSEMARLGIINPVHHEATIQPTKDQAKYLSKMNLDMVGRPWKHLSGNSSSSTDSTSSGSESRSSSSTSTIVYHFKRTVTLDAIAGQVDDSEFASVDFSALPATPTKSRSKACSPKNSRAMSMLSPNPTPSSVVDSVLMAGSSVNSNSISSSSNTGGFDVNAEWDDLATPLSDEQANSTTQQDSLLATTSAALELSNNCIIDALGSWKDTWSGLIGESSSFDPGSLSLGFDNGYQDMVSSSTDSASVVSTVDPSVLANLQDTFDQISKQTDSVTITATPVVNADENGVQPKVSSTPGADTSAKKTRSRGTRSPPASAFRPYNANNKSGSLSIMQNGIPAYRSMSTSESELNSMLSSSLSQIPAKRVASLNNVSMSSPSLSLGASGSATNPDMLADSIYQQQQQQQQQNTEMLSMLNSQFFDTSSLFDIFNSTSENFGKGNGVSGGNKNEMFKHIPTSDNPFVSMDLLNSGSIAGATTNNGWNGYLG</sequence>
<feature type="region of interest" description="Disordered" evidence="1">
    <location>
        <begin position="852"/>
        <end position="878"/>
    </location>
</feature>
<feature type="region of interest" description="Disordered" evidence="1">
    <location>
        <begin position="280"/>
        <end position="350"/>
    </location>
</feature>
<dbReference type="OrthoDB" id="10631992at2759"/>
<feature type="compositionally biased region" description="Low complexity" evidence="1">
    <location>
        <begin position="129"/>
        <end position="151"/>
    </location>
</feature>
<accession>A0A9W8A2R4</accession>
<feature type="region of interest" description="Disordered" evidence="1">
    <location>
        <begin position="1033"/>
        <end position="1078"/>
    </location>
</feature>
<organism evidence="2 3">
    <name type="scientific">Mycoemilia scoparia</name>
    <dbReference type="NCBI Taxonomy" id="417184"/>
    <lineage>
        <taxon>Eukaryota</taxon>
        <taxon>Fungi</taxon>
        <taxon>Fungi incertae sedis</taxon>
        <taxon>Zoopagomycota</taxon>
        <taxon>Kickxellomycotina</taxon>
        <taxon>Kickxellomycetes</taxon>
        <taxon>Kickxellales</taxon>
        <taxon>Kickxellaceae</taxon>
        <taxon>Mycoemilia</taxon>
    </lineage>
</organism>
<feature type="compositionally biased region" description="Low complexity" evidence="1">
    <location>
        <begin position="307"/>
        <end position="328"/>
    </location>
</feature>
<feature type="compositionally biased region" description="Polar residues" evidence="1">
    <location>
        <begin position="864"/>
        <end position="878"/>
    </location>
</feature>
<feature type="region of interest" description="Disordered" evidence="1">
    <location>
        <begin position="105"/>
        <end position="163"/>
    </location>
</feature>
<gene>
    <name evidence="2" type="ORF">H4219_002918</name>
</gene>